<dbReference type="PANTHER" id="PTHR12526:SF630">
    <property type="entry name" value="GLYCOSYLTRANSFERASE"/>
    <property type="match status" value="1"/>
</dbReference>
<evidence type="ECO:0000313" key="2">
    <source>
        <dbReference type="EMBL" id="SEN31200.1"/>
    </source>
</evidence>
<proteinExistence type="predicted"/>
<evidence type="ECO:0000313" key="3">
    <source>
        <dbReference type="Proteomes" id="UP000199735"/>
    </source>
</evidence>
<dbReference type="Gene3D" id="3.40.50.2000">
    <property type="entry name" value="Glycogen Phosphorylase B"/>
    <property type="match status" value="3"/>
</dbReference>
<dbReference type="RefSeq" id="WP_093880546.1">
    <property type="nucleotide sequence ID" value="NZ_FOCD01000002.1"/>
</dbReference>
<dbReference type="SUPFAM" id="SSF53756">
    <property type="entry name" value="UDP-Glycosyltransferase/glycogen phosphorylase"/>
    <property type="match status" value="1"/>
</dbReference>
<dbReference type="Proteomes" id="UP000199735">
    <property type="component" value="Unassembled WGS sequence"/>
</dbReference>
<gene>
    <name evidence="2" type="ORF">SAMN04489762_1932</name>
</gene>
<name>A0AAX2EFQ3_9BACI</name>
<dbReference type="AlphaFoldDB" id="A0AAX2EFQ3"/>
<dbReference type="GO" id="GO:0016757">
    <property type="term" value="F:glycosyltransferase activity"/>
    <property type="evidence" value="ECO:0007669"/>
    <property type="project" value="InterPro"/>
</dbReference>
<evidence type="ECO:0000259" key="1">
    <source>
        <dbReference type="Pfam" id="PF00534"/>
    </source>
</evidence>
<accession>A0AAX2EFQ3</accession>
<keyword evidence="2" id="KW-0808">Transferase</keyword>
<reference evidence="2 3" key="1">
    <citation type="submission" date="2016-10" db="EMBL/GenBank/DDBJ databases">
        <authorList>
            <person name="Varghese N."/>
            <person name="Submissions S."/>
        </authorList>
    </citation>
    <scope>NUCLEOTIDE SEQUENCE [LARGE SCALE GENOMIC DNA]</scope>
    <source>
        <strain evidence="2 3">DSM 21619</strain>
    </source>
</reference>
<comment type="caution">
    <text evidence="2">The sequence shown here is derived from an EMBL/GenBank/DDBJ whole genome shotgun (WGS) entry which is preliminary data.</text>
</comment>
<protein>
    <submittedName>
        <fullName evidence="2">Glycosyl transferases group 1</fullName>
    </submittedName>
</protein>
<feature type="domain" description="Glycosyl transferase family 1" evidence="1">
    <location>
        <begin position="328"/>
        <end position="490"/>
    </location>
</feature>
<organism evidence="2 3">
    <name type="scientific">Terribacillus saccharophilus</name>
    <dbReference type="NCBI Taxonomy" id="361277"/>
    <lineage>
        <taxon>Bacteria</taxon>
        <taxon>Bacillati</taxon>
        <taxon>Bacillota</taxon>
        <taxon>Bacilli</taxon>
        <taxon>Bacillales</taxon>
        <taxon>Bacillaceae</taxon>
        <taxon>Terribacillus</taxon>
    </lineage>
</organism>
<dbReference type="EMBL" id="FOCD01000002">
    <property type="protein sequence ID" value="SEN31200.1"/>
    <property type="molecule type" value="Genomic_DNA"/>
</dbReference>
<dbReference type="Pfam" id="PF00534">
    <property type="entry name" value="Glycos_transf_1"/>
    <property type="match status" value="1"/>
</dbReference>
<dbReference type="PANTHER" id="PTHR12526">
    <property type="entry name" value="GLYCOSYLTRANSFERASE"/>
    <property type="match status" value="1"/>
</dbReference>
<sequence length="515" mass="59536">MKKNKVFLVTYGIAPESGGVTVATFNQSKMFTDAGYDVSITSFDFQPQYEEIFNELKGMNRVYNDVHHINKYEYYAELNTLSNHINTDLYDSELPVETAEYLYTVDKDDANVIHYFKDGALTKTKYYNEDKDKLIAIEYIDAIRNIEYRIDFSPRKYVLRKQFYSSATKNVARESFYTSDGYCYMTRYHDEEGNPGQVFLFDRNSNEVIHFNGNRAHDKHWLNEIAVKYRIGKNLPLFITNGQGSGLKVMAVDKKKAVRAYFVHNNHFEAPYTYGSKVKAKYNDVFSKIKKLDALIVLTEKQKEDIQRQYGDHNNIYVIPNAITIAEHEPVQKNENEVIMVTRLEPQKNLQRAVEMFHLVTNEIPDAKINIFGKGRELSKLEDSIKKHNMENHIFLRGYSKDIKQEIKKATLSLLTSNYEGLPLAAVESLQHGTPVVTYDFNYGATDIVDNETSGFVVELENKEKLAEKIIYLLRNKDIALKMGEEGRKQVVSKYSNEVVLGKWVDMLESLSRKA</sequence>
<dbReference type="InterPro" id="IPR001296">
    <property type="entry name" value="Glyco_trans_1"/>
</dbReference>